<keyword evidence="3" id="KW-1185">Reference proteome</keyword>
<gene>
    <name evidence="2" type="ORF">EYC84_002384</name>
</gene>
<evidence type="ECO:0000313" key="3">
    <source>
        <dbReference type="Proteomes" id="UP000322873"/>
    </source>
</evidence>
<dbReference type="Proteomes" id="UP000322873">
    <property type="component" value="Unassembled WGS sequence"/>
</dbReference>
<sequence length="182" mass="20038">MASLIPVPNDDEDSPNDEASESRILAGASQRRRSGTDHLRAGAADRVASPRGTESTADKKENDDAKTEAPVFFRCCQCQHTSKIPACQRPEEKIGVVQAKEQNVLIVNSPCGHLKCVRCINVYEDGHPNQVQCMNSLKDQAPLAVDLAHTNRSYASTWRTQKTHTHRGGATLEYPFIIILCI</sequence>
<dbReference type="EMBL" id="VICG01000007">
    <property type="protein sequence ID" value="KAA8570047.1"/>
    <property type="molecule type" value="Genomic_DNA"/>
</dbReference>
<dbReference type="VEuPathDB" id="FungiDB:MFRU_005g02070"/>
<dbReference type="AlphaFoldDB" id="A0A5M9JMU9"/>
<accession>A0A5M9JMU9</accession>
<name>A0A5M9JMU9_MONFR</name>
<evidence type="ECO:0000313" key="2">
    <source>
        <dbReference type="EMBL" id="KAA8570047.1"/>
    </source>
</evidence>
<feature type="compositionally biased region" description="Acidic residues" evidence="1">
    <location>
        <begin position="9"/>
        <end position="19"/>
    </location>
</feature>
<proteinExistence type="predicted"/>
<evidence type="ECO:0000256" key="1">
    <source>
        <dbReference type="SAM" id="MobiDB-lite"/>
    </source>
</evidence>
<reference evidence="2 3" key="1">
    <citation type="submission" date="2019-06" db="EMBL/GenBank/DDBJ databases">
        <title>Genome Sequence of the Brown Rot Fungal Pathogen Monilinia fructicola.</title>
        <authorList>
            <person name="De Miccolis Angelini R.M."/>
            <person name="Landi L."/>
            <person name="Abate D."/>
            <person name="Pollastro S."/>
            <person name="Romanazzi G."/>
            <person name="Faretra F."/>
        </authorList>
    </citation>
    <scope>NUCLEOTIDE SEQUENCE [LARGE SCALE GENOMIC DNA]</scope>
    <source>
        <strain evidence="2 3">Mfrc123</strain>
    </source>
</reference>
<protein>
    <submittedName>
        <fullName evidence="2">Uncharacterized protein</fullName>
    </submittedName>
</protein>
<feature type="compositionally biased region" description="Basic and acidic residues" evidence="1">
    <location>
        <begin position="56"/>
        <end position="65"/>
    </location>
</feature>
<feature type="region of interest" description="Disordered" evidence="1">
    <location>
        <begin position="1"/>
        <end position="65"/>
    </location>
</feature>
<organism evidence="2 3">
    <name type="scientific">Monilinia fructicola</name>
    <name type="common">Brown rot fungus</name>
    <name type="synonym">Ciboria fructicola</name>
    <dbReference type="NCBI Taxonomy" id="38448"/>
    <lineage>
        <taxon>Eukaryota</taxon>
        <taxon>Fungi</taxon>
        <taxon>Dikarya</taxon>
        <taxon>Ascomycota</taxon>
        <taxon>Pezizomycotina</taxon>
        <taxon>Leotiomycetes</taxon>
        <taxon>Helotiales</taxon>
        <taxon>Sclerotiniaceae</taxon>
        <taxon>Monilinia</taxon>
    </lineage>
</organism>
<comment type="caution">
    <text evidence="2">The sequence shown here is derived from an EMBL/GenBank/DDBJ whole genome shotgun (WGS) entry which is preliminary data.</text>
</comment>